<protein>
    <submittedName>
        <fullName evidence="1">Uncharacterized protein</fullName>
    </submittedName>
</protein>
<gene>
    <name evidence="1" type="ORF">MACK_003789</name>
</gene>
<organism evidence="1 2">
    <name type="scientific">Theileria orientalis</name>
    <dbReference type="NCBI Taxonomy" id="68886"/>
    <lineage>
        <taxon>Eukaryota</taxon>
        <taxon>Sar</taxon>
        <taxon>Alveolata</taxon>
        <taxon>Apicomplexa</taxon>
        <taxon>Aconoidasida</taxon>
        <taxon>Piroplasmida</taxon>
        <taxon>Theileriidae</taxon>
        <taxon>Theileria</taxon>
    </lineage>
</organism>
<evidence type="ECO:0000313" key="1">
    <source>
        <dbReference type="EMBL" id="UVC49679.1"/>
    </source>
</evidence>
<proteinExistence type="predicted"/>
<dbReference type="AlphaFoldDB" id="A0A976XII6"/>
<sequence>MVIVRNLRRSSFLRLFRDETCKRNICRRHFASFNFIDDKKTAEETVYFKKQEEAILARMLEKDPSLDPRYSAPSHELELFSDLSLGNEKRFMECCSFK</sequence>
<accession>A0A976XII6</accession>
<dbReference type="EMBL" id="CP056070">
    <property type="protein sequence ID" value="UVC49679.1"/>
    <property type="molecule type" value="Genomic_DNA"/>
</dbReference>
<evidence type="ECO:0000313" key="2">
    <source>
        <dbReference type="Proteomes" id="UP000244811"/>
    </source>
</evidence>
<reference evidence="1" key="1">
    <citation type="submission" date="2022-07" db="EMBL/GenBank/DDBJ databases">
        <title>Evaluation of T. orientalis genome assembly methods using nanopore sequencing and analysis of variation between genomes.</title>
        <authorList>
            <person name="Yam J."/>
            <person name="Micallef M.L."/>
            <person name="Liu M."/>
            <person name="Djordjevic S.P."/>
            <person name="Bogema D.R."/>
            <person name="Jenkins C."/>
        </authorList>
    </citation>
    <scope>NUCLEOTIDE SEQUENCE</scope>
    <source>
        <strain evidence="1">Goon Nure</strain>
    </source>
</reference>
<name>A0A976XII6_THEOR</name>
<dbReference type="Proteomes" id="UP000244811">
    <property type="component" value="Chromosome 3"/>
</dbReference>